<comment type="catalytic activity">
    <reaction evidence="14">
        <text>ATP + H2O = ADP + phosphate + H(+)</text>
        <dbReference type="Rhea" id="RHEA:13065"/>
        <dbReference type="ChEBI" id="CHEBI:15377"/>
        <dbReference type="ChEBI" id="CHEBI:15378"/>
        <dbReference type="ChEBI" id="CHEBI:30616"/>
        <dbReference type="ChEBI" id="CHEBI:43474"/>
        <dbReference type="ChEBI" id="CHEBI:456216"/>
        <dbReference type="EC" id="5.6.2.4"/>
    </reaction>
</comment>
<evidence type="ECO:0000256" key="5">
    <source>
        <dbReference type="ARBA" id="ARBA00022806"/>
    </source>
</evidence>
<dbReference type="InterPro" id="IPR011604">
    <property type="entry name" value="PDDEXK-like_dom_sf"/>
</dbReference>
<proteinExistence type="predicted"/>
<dbReference type="Gene3D" id="3.40.50.300">
    <property type="entry name" value="P-loop containing nucleotide triphosphate hydrolases"/>
    <property type="match status" value="3"/>
</dbReference>
<feature type="binding site" evidence="15">
    <location>
        <begin position="36"/>
        <end position="43"/>
    </location>
    <ligand>
        <name>ATP</name>
        <dbReference type="ChEBI" id="CHEBI:30616"/>
    </ligand>
</feature>
<dbReference type="InterPro" id="IPR000212">
    <property type="entry name" value="DNA_helicase_UvrD/REP"/>
</dbReference>
<keyword evidence="7 15" id="KW-0067">ATP-binding</keyword>
<dbReference type="GO" id="GO:0004527">
    <property type="term" value="F:exonuclease activity"/>
    <property type="evidence" value="ECO:0007669"/>
    <property type="project" value="UniProtKB-KW"/>
</dbReference>
<dbReference type="PROSITE" id="PS51198">
    <property type="entry name" value="UVRD_HELICASE_ATP_BIND"/>
    <property type="match status" value="1"/>
</dbReference>
<evidence type="ECO:0000256" key="6">
    <source>
        <dbReference type="ARBA" id="ARBA00022839"/>
    </source>
</evidence>
<dbReference type="PANTHER" id="PTHR11070:SF2">
    <property type="entry name" value="ATP-DEPENDENT DNA HELICASE SRS2"/>
    <property type="match status" value="1"/>
</dbReference>
<protein>
    <recommendedName>
        <fullName evidence="12">DNA 3'-5' helicase</fullName>
        <ecNumber evidence="12">5.6.2.4</ecNumber>
    </recommendedName>
    <alternativeName>
        <fullName evidence="13">DNA 3'-5' helicase II</fullName>
    </alternativeName>
</protein>
<evidence type="ECO:0000259" key="16">
    <source>
        <dbReference type="PROSITE" id="PS51198"/>
    </source>
</evidence>
<dbReference type="GO" id="GO:0005829">
    <property type="term" value="C:cytosol"/>
    <property type="evidence" value="ECO:0007669"/>
    <property type="project" value="TreeGrafter"/>
</dbReference>
<keyword evidence="3" id="KW-0227">DNA damage</keyword>
<keyword evidence="8" id="KW-0238">DNA-binding</keyword>
<comment type="catalytic activity">
    <reaction evidence="11">
        <text>Couples ATP hydrolysis with the unwinding of duplex DNA by translocating in the 3'-5' direction.</text>
        <dbReference type="EC" id="5.6.2.4"/>
    </reaction>
</comment>
<keyword evidence="1" id="KW-0540">Nuclease</keyword>
<dbReference type="GO" id="GO:0043138">
    <property type="term" value="F:3'-5' DNA helicase activity"/>
    <property type="evidence" value="ECO:0007669"/>
    <property type="project" value="UniProtKB-EC"/>
</dbReference>
<evidence type="ECO:0000256" key="15">
    <source>
        <dbReference type="PROSITE-ProRule" id="PRU00560"/>
    </source>
</evidence>
<keyword evidence="9" id="KW-0234">DNA repair</keyword>
<dbReference type="GO" id="GO:0000725">
    <property type="term" value="P:recombinational repair"/>
    <property type="evidence" value="ECO:0007669"/>
    <property type="project" value="TreeGrafter"/>
</dbReference>
<gene>
    <name evidence="18" type="ORF">DI603_11840</name>
</gene>
<dbReference type="InterPro" id="IPR014017">
    <property type="entry name" value="DNA_helicase_UvrD-like_C"/>
</dbReference>
<keyword evidence="4 15" id="KW-0378">Hydrolase</keyword>
<sequence length="1074" mass="116321">MSMTTMYAYYANGERVPREHFYQFACDPARSAVVEACAGAGKTWMLVSRILRALLDGAAPEEIVAITFTRKAAGEMRERLLEWLAEFAAADEDHRVEALVARGMGEAAARVAAPRLVGLQEALLKGGRPVEIRTFHGWFSQLLRAAPLDLLQAEGLSAELQLIEDEAEWLPPLWRRFHEAVLADDELRADYQAMTLARGRHSLREWLLAAFSRRVELRLADRAGVLAGSLPDVPEPLAPLAALRPRLAALAQQLGQAKGVKARDAATAIEQALGLGDDAARFAALWAALFTKTGTPKKGLGDSPEQLDAVEALERLAADIAQHEAAVEHGRMARLAVVLVQQFEALKAERGLVDMNDLERGALALLARPELAGWVQQRLGARIRHLLVDEFQDTSPLQWQALHGWLSAYAGAGSSSIAVFVVGDPKQSIYRFRRAEPRVFAAAAEFVREGLAGVTLACDHTRRNAAEVLDAVNRVFDGQLPGFRAHTTERAPEAGCGLFALDGPALAAAEGEAADPLRWRPSLTEPCHEAEQTRRAPECERVVALLRQLLAEGTRPGQVFVLARKREPLRQLAEALLAAGIPHLAPEDNRLTELPDAQDLIALLDALASPGHALSLARALRSPLFGLGEAELLQLAEAAGSVAWLGRAAPAERSSWWAALATVAARPDASAPLQRAQRLLTAWRAEAARCTPHELLDRIVHEGELIARLLAVAPPAEAAHRVQAVQALLQASLALDGGRFAELYGFVRALRARPPKVAPLPGDDAVQLLTVHGAKGLEAEVVILLDADAAPPKAETLSLAVDWPVDAAAPACLAFMASERRPPPSLQALVAAERELRDREELHALYVAMTRARRRLILSRTPPRRGASDGSWWARMAPLAQPLAPPEPTQAGPLPTHLPPVRALELPRWRGQAMPERDRGAADDAAQARLGEALHRALEWISAPGQRQPHELLIAASAQAFGLDAPARKRLDEAVAAILASPACQPFFDPARLRWAGNEVAIGVAGEDRRIDRLVLLDDGCWWVLDYKLGATPEHEPAYQQQLRDYVGAVRALQPGEPVKAALISGTGRFVECG</sequence>
<evidence type="ECO:0000259" key="17">
    <source>
        <dbReference type="PROSITE" id="PS51217"/>
    </source>
</evidence>
<dbReference type="EMBL" id="QFOD01000010">
    <property type="protein sequence ID" value="PZP31542.1"/>
    <property type="molecule type" value="Genomic_DNA"/>
</dbReference>
<dbReference type="InterPro" id="IPR038726">
    <property type="entry name" value="PDDEXK_AddAB-type"/>
</dbReference>
<dbReference type="Gene3D" id="3.90.320.10">
    <property type="match status" value="1"/>
</dbReference>
<evidence type="ECO:0000256" key="10">
    <source>
        <dbReference type="ARBA" id="ARBA00023235"/>
    </source>
</evidence>
<comment type="caution">
    <text evidence="18">The sequence shown here is derived from an EMBL/GenBank/DDBJ whole genome shotgun (WGS) entry which is preliminary data.</text>
</comment>
<keyword evidence="5 15" id="KW-0347">Helicase</keyword>
<dbReference type="PROSITE" id="PS51217">
    <property type="entry name" value="UVRD_HELICASE_CTER"/>
    <property type="match status" value="1"/>
</dbReference>
<dbReference type="Gene3D" id="1.10.486.10">
    <property type="entry name" value="PCRA, domain 4"/>
    <property type="match status" value="1"/>
</dbReference>
<dbReference type="Pfam" id="PF13361">
    <property type="entry name" value="UvrD_C"/>
    <property type="match status" value="1"/>
</dbReference>
<dbReference type="GO" id="GO:0005524">
    <property type="term" value="F:ATP binding"/>
    <property type="evidence" value="ECO:0007669"/>
    <property type="project" value="UniProtKB-UniRule"/>
</dbReference>
<dbReference type="SUPFAM" id="SSF52540">
    <property type="entry name" value="P-loop containing nucleoside triphosphate hydrolases"/>
    <property type="match status" value="1"/>
</dbReference>
<dbReference type="InterPro" id="IPR014016">
    <property type="entry name" value="UvrD-like_ATP-bd"/>
</dbReference>
<dbReference type="PANTHER" id="PTHR11070">
    <property type="entry name" value="UVRD / RECB / PCRA DNA HELICASE FAMILY MEMBER"/>
    <property type="match status" value="1"/>
</dbReference>
<dbReference type="EC" id="5.6.2.4" evidence="12"/>
<dbReference type="AlphaFoldDB" id="A0A2W5FKU8"/>
<evidence type="ECO:0000256" key="7">
    <source>
        <dbReference type="ARBA" id="ARBA00022840"/>
    </source>
</evidence>
<feature type="domain" description="UvrD-like helicase C-terminal" evidence="17">
    <location>
        <begin position="496"/>
        <end position="776"/>
    </location>
</feature>
<evidence type="ECO:0000256" key="12">
    <source>
        <dbReference type="ARBA" id="ARBA00034808"/>
    </source>
</evidence>
<dbReference type="GO" id="GO:0003677">
    <property type="term" value="F:DNA binding"/>
    <property type="evidence" value="ECO:0007669"/>
    <property type="project" value="UniProtKB-KW"/>
</dbReference>
<evidence type="ECO:0000256" key="13">
    <source>
        <dbReference type="ARBA" id="ARBA00034923"/>
    </source>
</evidence>
<keyword evidence="6" id="KW-0269">Exonuclease</keyword>
<evidence type="ECO:0000256" key="9">
    <source>
        <dbReference type="ARBA" id="ARBA00023204"/>
    </source>
</evidence>
<keyword evidence="2 15" id="KW-0547">Nucleotide-binding</keyword>
<evidence type="ECO:0000256" key="4">
    <source>
        <dbReference type="ARBA" id="ARBA00022801"/>
    </source>
</evidence>
<reference evidence="18 19" key="1">
    <citation type="submission" date="2017-08" db="EMBL/GenBank/DDBJ databases">
        <title>Infants hospitalized years apart are colonized by the same room-sourced microbial strains.</title>
        <authorList>
            <person name="Brooks B."/>
            <person name="Olm M.R."/>
            <person name="Firek B.A."/>
            <person name="Baker R."/>
            <person name="Thomas B.C."/>
            <person name="Morowitz M.J."/>
            <person name="Banfield J.F."/>
        </authorList>
    </citation>
    <scope>NUCLEOTIDE SEQUENCE [LARGE SCALE GENOMIC DNA]</scope>
    <source>
        <strain evidence="18">S2_012_000_R2_81</strain>
    </source>
</reference>
<evidence type="ECO:0000256" key="3">
    <source>
        <dbReference type="ARBA" id="ARBA00022763"/>
    </source>
</evidence>
<dbReference type="Pfam" id="PF12705">
    <property type="entry name" value="PDDEXK_1"/>
    <property type="match status" value="1"/>
</dbReference>
<dbReference type="Proteomes" id="UP000249633">
    <property type="component" value="Unassembled WGS sequence"/>
</dbReference>
<evidence type="ECO:0000313" key="19">
    <source>
        <dbReference type="Proteomes" id="UP000249633"/>
    </source>
</evidence>
<feature type="domain" description="UvrD-like helicase ATP-binding" evidence="16">
    <location>
        <begin position="15"/>
        <end position="465"/>
    </location>
</feature>
<evidence type="ECO:0000256" key="14">
    <source>
        <dbReference type="ARBA" id="ARBA00048988"/>
    </source>
</evidence>
<evidence type="ECO:0000256" key="11">
    <source>
        <dbReference type="ARBA" id="ARBA00034617"/>
    </source>
</evidence>
<evidence type="ECO:0000256" key="8">
    <source>
        <dbReference type="ARBA" id="ARBA00023125"/>
    </source>
</evidence>
<evidence type="ECO:0000256" key="1">
    <source>
        <dbReference type="ARBA" id="ARBA00022722"/>
    </source>
</evidence>
<evidence type="ECO:0000313" key="18">
    <source>
        <dbReference type="EMBL" id="PZP31542.1"/>
    </source>
</evidence>
<dbReference type="GO" id="GO:0033202">
    <property type="term" value="C:DNA helicase complex"/>
    <property type="evidence" value="ECO:0007669"/>
    <property type="project" value="TreeGrafter"/>
</dbReference>
<organism evidence="18 19">
    <name type="scientific">Roseateles depolymerans</name>
    <dbReference type="NCBI Taxonomy" id="76731"/>
    <lineage>
        <taxon>Bacteria</taxon>
        <taxon>Pseudomonadati</taxon>
        <taxon>Pseudomonadota</taxon>
        <taxon>Betaproteobacteria</taxon>
        <taxon>Burkholderiales</taxon>
        <taxon>Sphaerotilaceae</taxon>
        <taxon>Roseateles</taxon>
    </lineage>
</organism>
<dbReference type="Pfam" id="PF00580">
    <property type="entry name" value="UvrD-helicase"/>
    <property type="match status" value="1"/>
</dbReference>
<accession>A0A2W5FKU8</accession>
<dbReference type="InterPro" id="IPR027417">
    <property type="entry name" value="P-loop_NTPase"/>
</dbReference>
<name>A0A2W5FKU8_9BURK</name>
<evidence type="ECO:0000256" key="2">
    <source>
        <dbReference type="ARBA" id="ARBA00022741"/>
    </source>
</evidence>
<keyword evidence="10" id="KW-0413">Isomerase</keyword>